<dbReference type="EMBL" id="LVLJ01001470">
    <property type="protein sequence ID" value="OAE29345.1"/>
    <property type="molecule type" value="Genomic_DNA"/>
</dbReference>
<sequence>MDAVLAVHTMDPKSHGRRASLQAKPPTPRCHRRSDEVDSVPLNQAMHLRITQSFVAGARGFQNSFDEPLRHDLLEGAAPSRDLEAQSVELLSSPMESLELGQQHHFSSNADQDLGSGSGDGHSRRAPSLLIDLVLHKHDRSAQRIVTRSRCTGS</sequence>
<proteinExistence type="predicted"/>
<evidence type="ECO:0000256" key="1">
    <source>
        <dbReference type="SAM" id="MobiDB-lite"/>
    </source>
</evidence>
<reference evidence="2" key="1">
    <citation type="submission" date="2016-03" db="EMBL/GenBank/DDBJ databases">
        <title>Mechanisms controlling the formation of the plant cell surface in tip-growing cells are functionally conserved among land plants.</title>
        <authorList>
            <person name="Honkanen S."/>
            <person name="Jones V.A."/>
            <person name="Morieri G."/>
            <person name="Champion C."/>
            <person name="Hetherington A.J."/>
            <person name="Kelly S."/>
            <person name="Saint-Marcoux D."/>
            <person name="Proust H."/>
            <person name="Prescott H."/>
            <person name="Dolan L."/>
        </authorList>
    </citation>
    <scope>NUCLEOTIDE SEQUENCE [LARGE SCALE GENOMIC DNA]</scope>
    <source>
        <tissue evidence="2">Whole gametophyte</tissue>
    </source>
</reference>
<gene>
    <name evidence="2" type="ORF">AXG93_4831s1040</name>
</gene>
<feature type="region of interest" description="Disordered" evidence="1">
    <location>
        <begin position="1"/>
        <end position="35"/>
    </location>
</feature>
<feature type="compositionally biased region" description="Low complexity" evidence="1">
    <location>
        <begin position="88"/>
        <end position="100"/>
    </location>
</feature>
<evidence type="ECO:0000313" key="3">
    <source>
        <dbReference type="Proteomes" id="UP000077202"/>
    </source>
</evidence>
<comment type="caution">
    <text evidence="2">The sequence shown here is derived from an EMBL/GenBank/DDBJ whole genome shotgun (WGS) entry which is preliminary data.</text>
</comment>
<evidence type="ECO:0000313" key="2">
    <source>
        <dbReference type="EMBL" id="OAE29345.1"/>
    </source>
</evidence>
<feature type="region of interest" description="Disordered" evidence="1">
    <location>
        <begin position="88"/>
        <end position="125"/>
    </location>
</feature>
<name>A0A176WAD8_MARPO</name>
<organism evidence="2 3">
    <name type="scientific">Marchantia polymorpha subsp. ruderalis</name>
    <dbReference type="NCBI Taxonomy" id="1480154"/>
    <lineage>
        <taxon>Eukaryota</taxon>
        <taxon>Viridiplantae</taxon>
        <taxon>Streptophyta</taxon>
        <taxon>Embryophyta</taxon>
        <taxon>Marchantiophyta</taxon>
        <taxon>Marchantiopsida</taxon>
        <taxon>Marchantiidae</taxon>
        <taxon>Marchantiales</taxon>
        <taxon>Marchantiaceae</taxon>
        <taxon>Marchantia</taxon>
    </lineage>
</organism>
<dbReference type="Proteomes" id="UP000077202">
    <property type="component" value="Unassembled WGS sequence"/>
</dbReference>
<keyword evidence="3" id="KW-1185">Reference proteome</keyword>
<protein>
    <submittedName>
        <fullName evidence="2">Uncharacterized protein</fullName>
    </submittedName>
</protein>
<dbReference type="AlphaFoldDB" id="A0A176WAD8"/>
<accession>A0A176WAD8</accession>